<feature type="region of interest" description="Disordered" evidence="1">
    <location>
        <begin position="194"/>
        <end position="213"/>
    </location>
</feature>
<evidence type="ECO:0000313" key="3">
    <source>
        <dbReference type="Proteomes" id="UP000321248"/>
    </source>
</evidence>
<dbReference type="EMBL" id="VRTS01000003">
    <property type="protein sequence ID" value="TXK64567.1"/>
    <property type="molecule type" value="Genomic_DNA"/>
</dbReference>
<accession>A0A5C8KYW9</accession>
<gene>
    <name evidence="2" type="ORF">FU658_06755</name>
</gene>
<keyword evidence="3" id="KW-1185">Reference proteome</keyword>
<organism evidence="2 3">
    <name type="scientific">Alkalisalibacterium limincola</name>
    <dbReference type="NCBI Taxonomy" id="2699169"/>
    <lineage>
        <taxon>Bacteria</taxon>
        <taxon>Pseudomonadati</taxon>
        <taxon>Pseudomonadota</taxon>
        <taxon>Gammaproteobacteria</taxon>
        <taxon>Lysobacterales</taxon>
        <taxon>Lysobacteraceae</taxon>
        <taxon>Alkalisalibacterium</taxon>
    </lineage>
</organism>
<dbReference type="Proteomes" id="UP000321248">
    <property type="component" value="Unassembled WGS sequence"/>
</dbReference>
<dbReference type="AlphaFoldDB" id="A0A5C8KYW9"/>
<protein>
    <submittedName>
        <fullName evidence="2">Uncharacterized protein</fullName>
    </submittedName>
</protein>
<evidence type="ECO:0000313" key="2">
    <source>
        <dbReference type="EMBL" id="TXK64567.1"/>
    </source>
</evidence>
<proteinExistence type="predicted"/>
<sequence>MRFELQQLRTGLADSSSWAVVRREVDGTVRGWVSAGIVPQAVRADFDWNDHWIHVGSWSRLGTMGLWRTEQRWLFDPEAERARRYGKTAPGGDWVEYPTLQRHLLVEDGAVVHRLYYTNTGSNLLACPDGVPCWRQSEHRLLPVAELRDVFGPGHDLVFVMHEYGIWESEQGWAQFQRFVDAWVRDPAGNLRRATPVRDAEGGRPRYTSLQRH</sequence>
<name>A0A5C8KYW9_9GAMM</name>
<dbReference type="OrthoDB" id="3902805at2"/>
<comment type="caution">
    <text evidence="2">The sequence shown here is derived from an EMBL/GenBank/DDBJ whole genome shotgun (WGS) entry which is preliminary data.</text>
</comment>
<evidence type="ECO:0000256" key="1">
    <source>
        <dbReference type="SAM" id="MobiDB-lite"/>
    </source>
</evidence>
<reference evidence="2 3" key="1">
    <citation type="submission" date="2019-08" db="EMBL/GenBank/DDBJ databases">
        <authorList>
            <person name="Karlyshev A.V."/>
        </authorList>
    </citation>
    <scope>NUCLEOTIDE SEQUENCE [LARGE SCALE GENOMIC DNA]</scope>
    <source>
        <strain evidence="2 3">Alg18-2.2</strain>
    </source>
</reference>